<name>A0A382UNE2_9ZZZZ</name>
<dbReference type="EMBL" id="UINC01145522">
    <property type="protein sequence ID" value="SVD35702.1"/>
    <property type="molecule type" value="Genomic_DNA"/>
</dbReference>
<protein>
    <submittedName>
        <fullName evidence="2">Uncharacterized protein</fullName>
    </submittedName>
</protein>
<evidence type="ECO:0000313" key="2">
    <source>
        <dbReference type="EMBL" id="SVD35702.1"/>
    </source>
</evidence>
<feature type="region of interest" description="Disordered" evidence="1">
    <location>
        <begin position="270"/>
        <end position="291"/>
    </location>
</feature>
<dbReference type="AlphaFoldDB" id="A0A382UNE2"/>
<accession>A0A382UNE2</accession>
<gene>
    <name evidence="2" type="ORF">METZ01_LOCUS388556</name>
</gene>
<proteinExistence type="predicted"/>
<feature type="non-terminal residue" evidence="2">
    <location>
        <position position="1"/>
    </location>
</feature>
<feature type="non-terminal residue" evidence="2">
    <location>
        <position position="291"/>
    </location>
</feature>
<evidence type="ECO:0000256" key="1">
    <source>
        <dbReference type="SAM" id="MobiDB-lite"/>
    </source>
</evidence>
<organism evidence="2">
    <name type="scientific">marine metagenome</name>
    <dbReference type="NCBI Taxonomy" id="408172"/>
    <lineage>
        <taxon>unclassified sequences</taxon>
        <taxon>metagenomes</taxon>
        <taxon>ecological metagenomes</taxon>
    </lineage>
</organism>
<sequence>AMERVELLNYSGELENLCALKYLNKIKDDAVEAMVRIQMDLVLYHTMMSRGTNFRPSDLSSAFRNVNVVTYLKRLFAKGDEVIPERIKREKPILHFATHNLLAFCEPVFKALGKKVVVIEIVRHPLYMLIQQTLNREHHMDPSGAARQFHLYIKHGEHQLPFKDFGQEELYLKSNPVERAIYEMQKTTELTETFKNEYQNQFGNQTLTIPFESFVLDPWPYLKKIEKLMKSRITRKTRRAIKKQKVPRKKISDGIPLAIYKRCGWEPPSSNLTEEEELEERRRFAIDNGAN</sequence>
<reference evidence="2" key="1">
    <citation type="submission" date="2018-05" db="EMBL/GenBank/DDBJ databases">
        <authorList>
            <person name="Lanie J.A."/>
            <person name="Ng W.-L."/>
            <person name="Kazmierczak K.M."/>
            <person name="Andrzejewski T.M."/>
            <person name="Davidsen T.M."/>
            <person name="Wayne K.J."/>
            <person name="Tettelin H."/>
            <person name="Glass J.I."/>
            <person name="Rusch D."/>
            <person name="Podicherti R."/>
            <person name="Tsui H.-C.T."/>
            <person name="Winkler M.E."/>
        </authorList>
    </citation>
    <scope>NUCLEOTIDE SEQUENCE</scope>
</reference>